<feature type="transmembrane region" description="Helical" evidence="9">
    <location>
        <begin position="44"/>
        <end position="62"/>
    </location>
</feature>
<keyword evidence="13" id="KW-1185">Reference proteome</keyword>
<dbReference type="Gene3D" id="3.30.70.260">
    <property type="match status" value="1"/>
</dbReference>
<evidence type="ECO:0000256" key="1">
    <source>
        <dbReference type="ARBA" id="ARBA00004651"/>
    </source>
</evidence>
<sequence length="241" mass="24659">MAERGGLVQFEDLAPRLVLALLLGAAIGAERQYRQRAAGLRTNALVAMGAAAFSMVGFSVAAEASPSRMAAQVVSGIGFLGAGAIMREGLNVKGLNTAATLWCSAAVGIGCGAGQFALAGTAAALIVIVNIAIRPLTAAIDRTPQAGAELERRFRITATGAAQSEATLRLLLVKQIAANGARLLQLESEDLPCPDGVSPRVALTARLVVSGTATEGIEAIVGRLSLEPAVTRVGWTEEGED</sequence>
<dbReference type="PANTHER" id="PTHR33778:SF3">
    <property type="entry name" value="PROTEIN MGTC"/>
    <property type="match status" value="1"/>
</dbReference>
<keyword evidence="9" id="KW-0997">Cell inner membrane</keyword>
<name>A0A9X9WU37_9PROT</name>
<evidence type="ECO:0000256" key="9">
    <source>
        <dbReference type="RuleBase" id="RU365041"/>
    </source>
</evidence>
<proteinExistence type="inferred from homology"/>
<dbReference type="Pfam" id="PF21770">
    <property type="entry name" value="MgtC_SapB_C"/>
    <property type="match status" value="1"/>
</dbReference>
<dbReference type="PRINTS" id="PR01837">
    <property type="entry name" value="MGTCSAPBPROT"/>
</dbReference>
<feature type="domain" description="MgtC-like C-terminal" evidence="11">
    <location>
        <begin position="154"/>
        <end position="235"/>
    </location>
</feature>
<organism evidence="12 13">
    <name type="scientific">Neoroseomonas soli</name>
    <dbReference type="NCBI Taxonomy" id="1081025"/>
    <lineage>
        <taxon>Bacteria</taxon>
        <taxon>Pseudomonadati</taxon>
        <taxon>Pseudomonadota</taxon>
        <taxon>Alphaproteobacteria</taxon>
        <taxon>Acetobacterales</taxon>
        <taxon>Acetobacteraceae</taxon>
        <taxon>Neoroseomonas</taxon>
    </lineage>
</organism>
<dbReference type="AlphaFoldDB" id="A0A9X9WU37"/>
<evidence type="ECO:0000259" key="11">
    <source>
        <dbReference type="Pfam" id="PF21770"/>
    </source>
</evidence>
<evidence type="ECO:0000313" key="13">
    <source>
        <dbReference type="Proteomes" id="UP001138751"/>
    </source>
</evidence>
<evidence type="ECO:0000256" key="4">
    <source>
        <dbReference type="ARBA" id="ARBA00022475"/>
    </source>
</evidence>
<evidence type="ECO:0000256" key="3">
    <source>
        <dbReference type="ARBA" id="ARBA00013833"/>
    </source>
</evidence>
<feature type="transmembrane region" description="Helical" evidence="9">
    <location>
        <begin position="69"/>
        <end position="86"/>
    </location>
</feature>
<dbReference type="InterPro" id="IPR003416">
    <property type="entry name" value="MgtC/SapB/SrpB/YhiD_fam"/>
</dbReference>
<evidence type="ECO:0000259" key="10">
    <source>
        <dbReference type="Pfam" id="PF02308"/>
    </source>
</evidence>
<evidence type="ECO:0000256" key="6">
    <source>
        <dbReference type="ARBA" id="ARBA00022989"/>
    </source>
</evidence>
<evidence type="ECO:0000256" key="8">
    <source>
        <dbReference type="ARBA" id="ARBA00025369"/>
    </source>
</evidence>
<comment type="caution">
    <text evidence="12">The sequence shown here is derived from an EMBL/GenBank/DDBJ whole genome shotgun (WGS) entry which is preliminary data.</text>
</comment>
<evidence type="ECO:0000313" key="12">
    <source>
        <dbReference type="EMBL" id="MBR0670666.1"/>
    </source>
</evidence>
<dbReference type="PANTHER" id="PTHR33778">
    <property type="entry name" value="PROTEIN MGTC"/>
    <property type="match status" value="1"/>
</dbReference>
<dbReference type="RefSeq" id="WP_211861035.1">
    <property type="nucleotide sequence ID" value="NZ_JAAEDM010000009.1"/>
</dbReference>
<reference evidence="12" key="1">
    <citation type="submission" date="2020-01" db="EMBL/GenBank/DDBJ databases">
        <authorList>
            <person name="Rat A."/>
        </authorList>
    </citation>
    <scope>NUCLEOTIDE SEQUENCE</scope>
    <source>
        <strain evidence="12">LMG 31231</strain>
    </source>
</reference>
<gene>
    <name evidence="12" type="ORF">GXW76_05745</name>
</gene>
<keyword evidence="7 9" id="KW-0472">Membrane</keyword>
<comment type="subcellular location">
    <subcellularLocation>
        <location evidence="9">Cell inner membrane</location>
        <topology evidence="9">Multi-pass membrane protein</topology>
    </subcellularLocation>
    <subcellularLocation>
        <location evidence="1">Cell membrane</location>
        <topology evidence="1">Multi-pass membrane protein</topology>
    </subcellularLocation>
</comment>
<reference evidence="12" key="2">
    <citation type="journal article" date="2021" name="Syst. Appl. Microbiol.">
        <title>Roseomonas hellenica sp. nov., isolated from roots of wild-growing Alkanna tinctoria.</title>
        <authorList>
            <person name="Rat A."/>
            <person name="Naranjo H.D."/>
            <person name="Lebbe L."/>
            <person name="Cnockaert M."/>
            <person name="Krigas N."/>
            <person name="Grigoriadou K."/>
            <person name="Maloupa E."/>
            <person name="Willems A."/>
        </authorList>
    </citation>
    <scope>NUCLEOTIDE SEQUENCE</scope>
    <source>
        <strain evidence="12">LMG 31231</strain>
    </source>
</reference>
<dbReference type="GO" id="GO:0005886">
    <property type="term" value="C:plasma membrane"/>
    <property type="evidence" value="ECO:0007669"/>
    <property type="project" value="UniProtKB-SubCell"/>
</dbReference>
<dbReference type="InterPro" id="IPR048640">
    <property type="entry name" value="MgtC-like_C"/>
</dbReference>
<keyword evidence="6 9" id="KW-1133">Transmembrane helix</keyword>
<keyword evidence="4" id="KW-1003">Cell membrane</keyword>
<accession>A0A9X9WU37</accession>
<keyword evidence="5 9" id="KW-0812">Transmembrane</keyword>
<evidence type="ECO:0000256" key="7">
    <source>
        <dbReference type="ARBA" id="ARBA00023136"/>
    </source>
</evidence>
<protein>
    <recommendedName>
        <fullName evidence="3 9">Protein MgtC</fullName>
    </recommendedName>
</protein>
<feature type="domain" description="MgtC/SapB/SrpB/YhiD N-terminal" evidence="10">
    <location>
        <begin position="17"/>
        <end position="137"/>
    </location>
</feature>
<dbReference type="EMBL" id="JAAEDM010000009">
    <property type="protein sequence ID" value="MBR0670666.1"/>
    <property type="molecule type" value="Genomic_DNA"/>
</dbReference>
<comment type="similarity">
    <text evidence="2 9">Belongs to the MgtC/SapB family.</text>
</comment>
<evidence type="ECO:0000256" key="2">
    <source>
        <dbReference type="ARBA" id="ARBA00009298"/>
    </source>
</evidence>
<evidence type="ECO:0000256" key="5">
    <source>
        <dbReference type="ARBA" id="ARBA00022692"/>
    </source>
</evidence>
<dbReference type="Proteomes" id="UP001138751">
    <property type="component" value="Unassembled WGS sequence"/>
</dbReference>
<feature type="transmembrane region" description="Helical" evidence="9">
    <location>
        <begin position="106"/>
        <end position="133"/>
    </location>
</feature>
<dbReference type="InterPro" id="IPR049177">
    <property type="entry name" value="MgtC_SapB_SrpB_YhiD_N"/>
</dbReference>
<dbReference type="Pfam" id="PF02308">
    <property type="entry name" value="MgtC"/>
    <property type="match status" value="1"/>
</dbReference>
<comment type="function">
    <text evidence="8">Virulence factor required for growth in low Mg(2+) medium and for intramacrophage survival. May be involved in regulating membrane potential by activating Na(+)/K(+)-ATPase.</text>
</comment>